<dbReference type="InterPro" id="IPR008979">
    <property type="entry name" value="Galactose-bd-like_sf"/>
</dbReference>
<feature type="region of interest" description="Disordered" evidence="2">
    <location>
        <begin position="583"/>
        <end position="603"/>
    </location>
</feature>
<keyword evidence="1" id="KW-0732">Signal</keyword>
<dbReference type="CDD" id="cd10316">
    <property type="entry name" value="RGL4_M"/>
    <property type="match status" value="1"/>
</dbReference>
<dbReference type="Gene3D" id="2.60.120.260">
    <property type="entry name" value="Galactose-binding domain-like"/>
    <property type="match status" value="1"/>
</dbReference>
<sequence>MSSQRVQLDIQDHHVVMDNGILQVTLSKPDGIVTRIQYNGIDNLLEVLSEEVERGYWDLVWSEAGSVGTTGTFDVIKGTKFEVIVESDEQVEVSFTRKWNPSQKGKLVPLNIDKRFIMLRNSSGFYSYAIYDHLKEWPPFNLPQTRIVFKLRKEKFQYMAIADNRQRYMPLPDDRLQERSKVLDVPEAVLLVNPIEPEFKGEMFLSAHYSGEDLVLKLKPDEPWKKVFGPVFIYLNSLTSNANEDPSPLWEDAKHQMMTEVQKWPYDFPASSEFPPSDQRGNVSGRIQVRDRYVSEDCIPGKGAYVGLAPPGDAGSFQRDCKGYQFWTRADEHGYYSIKNIREGQYNLYAWVPGFIGDYRYDAAINITAGCVIDVGELVYEPPRDGPTLWEIGIPDRSAAEFYVPDPNPNYINKLYVNHPDRFRQYGLWERYADLYPDQDLIYTIGTSDYAKDWFFAQVTRKKDDDTYEGTTWQIKFQLDNVNQSGTFKLQISLATANIAELQIRINDPKADPPLFTTGVIGKDNTILRHGIHGLYWLYSIDIPATLLVEGNNTLFLTQPISNSPLAAFHGLMYDYIRLEGPPSSTSTRGVKPANMAPNTPLD</sequence>
<dbReference type="AlphaFoldDB" id="A0A251RHK0"/>
<proteinExistence type="predicted"/>
<dbReference type="FunFam" id="2.60.40.1120:FF:000033">
    <property type="entry name" value="Rhamnogalacturonate lyase B"/>
    <property type="match status" value="1"/>
</dbReference>
<dbReference type="Gramene" id="ONI35453">
    <property type="protein sequence ID" value="ONI35453"/>
    <property type="gene ID" value="PRUPE_1G536700"/>
</dbReference>
<dbReference type="InterPro" id="IPR029413">
    <property type="entry name" value="RG-lyase_II"/>
</dbReference>
<dbReference type="PANTHER" id="PTHR32018:SF16">
    <property type="entry name" value="RHAMNOGALACTURONAN ENDOLYASE"/>
    <property type="match status" value="1"/>
</dbReference>
<gene>
    <name evidence="5" type="ORF">PRUPE_1G536700</name>
</gene>
<dbReference type="SUPFAM" id="SSF49785">
    <property type="entry name" value="Galactose-binding domain-like"/>
    <property type="match status" value="1"/>
</dbReference>
<dbReference type="SUPFAM" id="SSF49452">
    <property type="entry name" value="Starch-binding domain-like"/>
    <property type="match status" value="1"/>
</dbReference>
<dbReference type="Proteomes" id="UP000006882">
    <property type="component" value="Chromosome G1"/>
</dbReference>
<dbReference type="Pfam" id="PF14686">
    <property type="entry name" value="fn3_3"/>
    <property type="match status" value="1"/>
</dbReference>
<evidence type="ECO:0000313" key="6">
    <source>
        <dbReference type="Proteomes" id="UP000006882"/>
    </source>
</evidence>
<dbReference type="PANTHER" id="PTHR32018">
    <property type="entry name" value="RHAMNOGALACTURONATE LYASE FAMILY PROTEIN"/>
    <property type="match status" value="1"/>
</dbReference>
<evidence type="ECO:0000259" key="3">
    <source>
        <dbReference type="Pfam" id="PF14683"/>
    </source>
</evidence>
<evidence type="ECO:0008006" key="7">
    <source>
        <dbReference type="Google" id="ProtNLM"/>
    </source>
</evidence>
<dbReference type="CDD" id="cd10317">
    <property type="entry name" value="RGL4_C"/>
    <property type="match status" value="1"/>
</dbReference>
<keyword evidence="6" id="KW-1185">Reference proteome</keyword>
<accession>A0A251RHK0</accession>
<feature type="domain" description="Rhamnogalacturonan lyase" evidence="4">
    <location>
        <begin position="301"/>
        <end position="374"/>
    </location>
</feature>
<feature type="domain" description="Rhamnogalacturonan lyase" evidence="3">
    <location>
        <begin position="388"/>
        <end position="579"/>
    </location>
</feature>
<evidence type="ECO:0000313" key="5">
    <source>
        <dbReference type="EMBL" id="ONI35453.1"/>
    </source>
</evidence>
<dbReference type="InterPro" id="IPR013784">
    <property type="entry name" value="Carb-bd-like_fold"/>
</dbReference>
<dbReference type="Pfam" id="PF06045">
    <property type="entry name" value="Rhamnogal_lyase"/>
    <property type="match status" value="1"/>
</dbReference>
<dbReference type="InterPro" id="IPR029411">
    <property type="entry name" value="RG-lyase_III"/>
</dbReference>
<dbReference type="InterPro" id="IPR051850">
    <property type="entry name" value="Polysacch_Lyase_4"/>
</dbReference>
<name>A0A251RHK0_PRUPE</name>
<dbReference type="InterPro" id="IPR010325">
    <property type="entry name" value="Rhamnogal_lyase"/>
</dbReference>
<dbReference type="Pfam" id="PF14683">
    <property type="entry name" value="CBM-like"/>
    <property type="match status" value="1"/>
</dbReference>
<dbReference type="EMBL" id="CM007651">
    <property type="protein sequence ID" value="ONI35453.1"/>
    <property type="molecule type" value="Genomic_DNA"/>
</dbReference>
<evidence type="ECO:0000256" key="1">
    <source>
        <dbReference type="ARBA" id="ARBA00022729"/>
    </source>
</evidence>
<evidence type="ECO:0000259" key="4">
    <source>
        <dbReference type="Pfam" id="PF14686"/>
    </source>
</evidence>
<reference evidence="5 6" key="1">
    <citation type="journal article" date="2013" name="Nat. Genet.">
        <title>The high-quality draft genome of peach (Prunus persica) identifies unique patterns of genetic diversity, domestication and genome evolution.</title>
        <authorList>
            <consortium name="International Peach Genome Initiative"/>
            <person name="Verde I."/>
            <person name="Abbott A.G."/>
            <person name="Scalabrin S."/>
            <person name="Jung S."/>
            <person name="Shu S."/>
            <person name="Marroni F."/>
            <person name="Zhebentyayeva T."/>
            <person name="Dettori M.T."/>
            <person name="Grimwood J."/>
            <person name="Cattonaro F."/>
            <person name="Zuccolo A."/>
            <person name="Rossini L."/>
            <person name="Jenkins J."/>
            <person name="Vendramin E."/>
            <person name="Meisel L.A."/>
            <person name="Decroocq V."/>
            <person name="Sosinski B."/>
            <person name="Prochnik S."/>
            <person name="Mitros T."/>
            <person name="Policriti A."/>
            <person name="Cipriani G."/>
            <person name="Dondini L."/>
            <person name="Ficklin S."/>
            <person name="Goodstein D.M."/>
            <person name="Xuan P."/>
            <person name="Del Fabbro C."/>
            <person name="Aramini V."/>
            <person name="Copetti D."/>
            <person name="Gonzalez S."/>
            <person name="Horner D.S."/>
            <person name="Falchi R."/>
            <person name="Lucas S."/>
            <person name="Mica E."/>
            <person name="Maldonado J."/>
            <person name="Lazzari B."/>
            <person name="Bielenberg D."/>
            <person name="Pirona R."/>
            <person name="Miculan M."/>
            <person name="Barakat A."/>
            <person name="Testolin R."/>
            <person name="Stella A."/>
            <person name="Tartarini S."/>
            <person name="Tonutti P."/>
            <person name="Arus P."/>
            <person name="Orellana A."/>
            <person name="Wells C."/>
            <person name="Main D."/>
            <person name="Vizzotto G."/>
            <person name="Silva H."/>
            <person name="Salamini F."/>
            <person name="Schmutz J."/>
            <person name="Morgante M."/>
            <person name="Rokhsar D.S."/>
        </authorList>
    </citation>
    <scope>NUCLEOTIDE SEQUENCE [LARGE SCALE GENOMIC DNA]</scope>
    <source>
        <strain evidence="6">cv. Nemared</strain>
    </source>
</reference>
<dbReference type="Gene3D" id="2.60.40.1120">
    <property type="entry name" value="Carboxypeptidase-like, regulatory domain"/>
    <property type="match status" value="1"/>
</dbReference>
<dbReference type="GO" id="GO:0030246">
    <property type="term" value="F:carbohydrate binding"/>
    <property type="evidence" value="ECO:0007669"/>
    <property type="project" value="InterPro"/>
</dbReference>
<protein>
    <recommendedName>
        <fullName evidence="7">Rhamnogalacturonan endolyase</fullName>
    </recommendedName>
</protein>
<organism evidence="5 6">
    <name type="scientific">Prunus persica</name>
    <name type="common">Peach</name>
    <name type="synonym">Amygdalus persica</name>
    <dbReference type="NCBI Taxonomy" id="3760"/>
    <lineage>
        <taxon>Eukaryota</taxon>
        <taxon>Viridiplantae</taxon>
        <taxon>Streptophyta</taxon>
        <taxon>Embryophyta</taxon>
        <taxon>Tracheophyta</taxon>
        <taxon>Spermatophyta</taxon>
        <taxon>Magnoliopsida</taxon>
        <taxon>eudicotyledons</taxon>
        <taxon>Gunneridae</taxon>
        <taxon>Pentapetalae</taxon>
        <taxon>rosids</taxon>
        <taxon>fabids</taxon>
        <taxon>Rosales</taxon>
        <taxon>Rosaceae</taxon>
        <taxon>Amygdaloideae</taxon>
        <taxon>Amygdaleae</taxon>
        <taxon>Prunus</taxon>
    </lineage>
</organism>
<evidence type="ECO:0000256" key="2">
    <source>
        <dbReference type="SAM" id="MobiDB-lite"/>
    </source>
</evidence>